<feature type="domain" description="Ribosomal RNA small subunit methyltransferase E PUA-like" evidence="12">
    <location>
        <begin position="26"/>
        <end position="73"/>
    </location>
</feature>
<keyword evidence="3 10" id="KW-0963">Cytoplasm</keyword>
<dbReference type="Proteomes" id="UP000197003">
    <property type="component" value="Chromosome"/>
</dbReference>
<accession>A0A1Z3N5D2</accession>
<dbReference type="Pfam" id="PF20260">
    <property type="entry name" value="PUA_4"/>
    <property type="match status" value="1"/>
</dbReference>
<evidence type="ECO:0000313" key="13">
    <source>
        <dbReference type="EMBL" id="ASD62621.1"/>
    </source>
</evidence>
<dbReference type="InterPro" id="IPR029026">
    <property type="entry name" value="tRNA_m1G_MTases_N"/>
</dbReference>
<proteinExistence type="inferred from homology"/>
<evidence type="ECO:0000256" key="10">
    <source>
        <dbReference type="PIRNR" id="PIRNR015601"/>
    </source>
</evidence>
<evidence type="ECO:0000259" key="11">
    <source>
        <dbReference type="Pfam" id="PF04452"/>
    </source>
</evidence>
<dbReference type="InterPro" id="IPR046886">
    <property type="entry name" value="RsmE_MTase_dom"/>
</dbReference>
<dbReference type="PIRSF" id="PIRSF015601">
    <property type="entry name" value="MTase_slr0722"/>
    <property type="match status" value="1"/>
</dbReference>
<dbReference type="SUPFAM" id="SSF88697">
    <property type="entry name" value="PUA domain-like"/>
    <property type="match status" value="1"/>
</dbReference>
<dbReference type="Gene3D" id="3.40.1280.10">
    <property type="match status" value="1"/>
</dbReference>
<dbReference type="InterPro" id="IPR029028">
    <property type="entry name" value="Alpha/beta_knot_MTases"/>
</dbReference>
<keyword evidence="6 10" id="KW-0808">Transferase</keyword>
<sequence length="261" mass="29542">MGRILGSVMRRYWIEKKDLFQDQVNFTGDVFHHIFDVCRQEIGSKFEVLTEDSKAYFVEVTHVSKKNATARVLEERIIPALKEPHLHLVLSLSRFPVMDAIMEKAVEMGVTSIHPFFSEFSFLRKGEKLSDNKTDRWDKIVKSATQQSGRGDLMKVHPAIPFEKISDLINRNGAGVGLFAYEGPSTLSIKEYVSKVKADHPAGIKDVWIIVGSEGGFSHREVEEFQKLGLHPVTLGPQVLRVETACMTLVSVLKYDFDLMC</sequence>
<comment type="function">
    <text evidence="8 10">Specifically methylates the N3 position of the uracil ring of uridine 1498 (m3U1498) in 16S rRNA. Acts on the fully assembled 30S ribosomal subunit.</text>
</comment>
<dbReference type="OrthoDB" id="9815641at2"/>
<gene>
    <name evidence="13" type="ORF">B9G79_03055</name>
</gene>
<evidence type="ECO:0000256" key="6">
    <source>
        <dbReference type="ARBA" id="ARBA00022679"/>
    </source>
</evidence>
<evidence type="ECO:0000256" key="7">
    <source>
        <dbReference type="ARBA" id="ARBA00022691"/>
    </source>
</evidence>
<comment type="subcellular location">
    <subcellularLocation>
        <location evidence="1 10">Cytoplasm</location>
    </subcellularLocation>
</comment>
<feature type="domain" description="Ribosomal RNA small subunit methyltransferase E methyltransferase" evidence="11">
    <location>
        <begin position="83"/>
        <end position="253"/>
    </location>
</feature>
<evidence type="ECO:0000256" key="5">
    <source>
        <dbReference type="ARBA" id="ARBA00022603"/>
    </source>
</evidence>
<dbReference type="EC" id="2.1.1.193" evidence="10"/>
<dbReference type="InterPro" id="IPR015947">
    <property type="entry name" value="PUA-like_sf"/>
</dbReference>
<dbReference type="GO" id="GO:0070042">
    <property type="term" value="F:rRNA (uridine-N3-)-methyltransferase activity"/>
    <property type="evidence" value="ECO:0007669"/>
    <property type="project" value="TreeGrafter"/>
</dbReference>
<dbReference type="AlphaFoldDB" id="A0A1Z3N5D2"/>
<dbReference type="GO" id="GO:0070475">
    <property type="term" value="P:rRNA base methylation"/>
    <property type="evidence" value="ECO:0007669"/>
    <property type="project" value="TreeGrafter"/>
</dbReference>
<evidence type="ECO:0000256" key="3">
    <source>
        <dbReference type="ARBA" id="ARBA00022490"/>
    </source>
</evidence>
<dbReference type="SUPFAM" id="SSF75217">
    <property type="entry name" value="alpha/beta knot"/>
    <property type="match status" value="1"/>
</dbReference>
<dbReference type="Pfam" id="PF04452">
    <property type="entry name" value="Methyltrans_RNA"/>
    <property type="match status" value="1"/>
</dbReference>
<comment type="catalytic activity">
    <reaction evidence="9 10">
        <text>uridine(1498) in 16S rRNA + S-adenosyl-L-methionine = N(3)-methyluridine(1498) in 16S rRNA + S-adenosyl-L-homocysteine + H(+)</text>
        <dbReference type="Rhea" id="RHEA:42920"/>
        <dbReference type="Rhea" id="RHEA-COMP:10283"/>
        <dbReference type="Rhea" id="RHEA-COMP:10284"/>
        <dbReference type="ChEBI" id="CHEBI:15378"/>
        <dbReference type="ChEBI" id="CHEBI:57856"/>
        <dbReference type="ChEBI" id="CHEBI:59789"/>
        <dbReference type="ChEBI" id="CHEBI:65315"/>
        <dbReference type="ChEBI" id="CHEBI:74502"/>
        <dbReference type="EC" id="2.1.1.193"/>
    </reaction>
</comment>
<name>A0A1Z3N5D2_BDEBC</name>
<dbReference type="PANTHER" id="PTHR30027">
    <property type="entry name" value="RIBOSOMAL RNA SMALL SUBUNIT METHYLTRANSFERASE E"/>
    <property type="match status" value="1"/>
</dbReference>
<evidence type="ECO:0000256" key="4">
    <source>
        <dbReference type="ARBA" id="ARBA00022552"/>
    </source>
</evidence>
<evidence type="ECO:0000256" key="8">
    <source>
        <dbReference type="ARBA" id="ARBA00025699"/>
    </source>
</evidence>
<keyword evidence="7 10" id="KW-0949">S-adenosyl-L-methionine</keyword>
<dbReference type="PANTHER" id="PTHR30027:SF3">
    <property type="entry name" value="16S RRNA (URACIL(1498)-N(3))-METHYLTRANSFERASE"/>
    <property type="match status" value="1"/>
</dbReference>
<organism evidence="13 14">
    <name type="scientific">Bdellovibrio bacteriovorus</name>
    <dbReference type="NCBI Taxonomy" id="959"/>
    <lineage>
        <taxon>Bacteria</taxon>
        <taxon>Pseudomonadati</taxon>
        <taxon>Bdellovibrionota</taxon>
        <taxon>Bdellovibrionia</taxon>
        <taxon>Bdellovibrionales</taxon>
        <taxon>Pseudobdellovibrionaceae</taxon>
        <taxon>Bdellovibrio</taxon>
    </lineage>
</organism>
<dbReference type="InterPro" id="IPR046887">
    <property type="entry name" value="RsmE_PUA-like"/>
</dbReference>
<evidence type="ECO:0000313" key="14">
    <source>
        <dbReference type="Proteomes" id="UP000197003"/>
    </source>
</evidence>
<dbReference type="CDD" id="cd18084">
    <property type="entry name" value="RsmE-like"/>
    <property type="match status" value="1"/>
</dbReference>
<evidence type="ECO:0000256" key="1">
    <source>
        <dbReference type="ARBA" id="ARBA00004496"/>
    </source>
</evidence>
<evidence type="ECO:0000256" key="2">
    <source>
        <dbReference type="ARBA" id="ARBA00005528"/>
    </source>
</evidence>
<keyword evidence="5 10" id="KW-0489">Methyltransferase</keyword>
<comment type="similarity">
    <text evidence="2 10">Belongs to the RNA methyltransferase RsmE family.</text>
</comment>
<protein>
    <recommendedName>
        <fullName evidence="10">Ribosomal RNA small subunit methyltransferase E</fullName>
        <ecNumber evidence="10">2.1.1.193</ecNumber>
    </recommendedName>
</protein>
<evidence type="ECO:0000256" key="9">
    <source>
        <dbReference type="ARBA" id="ARBA00047944"/>
    </source>
</evidence>
<evidence type="ECO:0000259" key="12">
    <source>
        <dbReference type="Pfam" id="PF20260"/>
    </source>
</evidence>
<dbReference type="GO" id="GO:0005737">
    <property type="term" value="C:cytoplasm"/>
    <property type="evidence" value="ECO:0007669"/>
    <property type="project" value="UniProtKB-SubCell"/>
</dbReference>
<reference evidence="13 14" key="1">
    <citation type="submission" date="2017-04" db="EMBL/GenBank/DDBJ databases">
        <title>Whole genome sequence of Bdellovibrio bacteriovorus strain SSB218315.</title>
        <authorList>
            <person name="Oyedara O."/>
            <person name="Rodriguez-Perez M.A."/>
        </authorList>
    </citation>
    <scope>NUCLEOTIDE SEQUENCE [LARGE SCALE GENOMIC DNA]</scope>
    <source>
        <strain evidence="13 14">SSB218315</strain>
    </source>
</reference>
<dbReference type="InterPro" id="IPR006700">
    <property type="entry name" value="RsmE"/>
</dbReference>
<dbReference type="NCBIfam" id="TIGR00046">
    <property type="entry name" value="RsmE family RNA methyltransferase"/>
    <property type="match status" value="1"/>
</dbReference>
<dbReference type="EMBL" id="CP020946">
    <property type="protein sequence ID" value="ASD62621.1"/>
    <property type="molecule type" value="Genomic_DNA"/>
</dbReference>
<keyword evidence="4 10" id="KW-0698">rRNA processing</keyword>